<sequence length="145" mass="16936">MSKPRSQQSRKVFNRVREELRKLNIEEQQQNDIELILDHFQFDLNKTINAFKNGTASEILNEWKSLTTRKQPQQDSRTSTPKKLLNDPASSKTVPKYTTASRKAPSEEIHPLLREKQPSLITYDQLTREHSQVPESDFVRSCVDR</sequence>
<accession>A0A815ZQN3</accession>
<feature type="compositionally biased region" description="Polar residues" evidence="1">
    <location>
        <begin position="64"/>
        <end position="81"/>
    </location>
</feature>
<reference evidence="2" key="1">
    <citation type="submission" date="2021-02" db="EMBL/GenBank/DDBJ databases">
        <authorList>
            <person name="Nowell W R."/>
        </authorList>
    </citation>
    <scope>NUCLEOTIDE SEQUENCE</scope>
</reference>
<dbReference type="OrthoDB" id="6136201at2759"/>
<organism evidence="2 4">
    <name type="scientific">Didymodactylos carnosus</name>
    <dbReference type="NCBI Taxonomy" id="1234261"/>
    <lineage>
        <taxon>Eukaryota</taxon>
        <taxon>Metazoa</taxon>
        <taxon>Spiralia</taxon>
        <taxon>Gnathifera</taxon>
        <taxon>Rotifera</taxon>
        <taxon>Eurotatoria</taxon>
        <taxon>Bdelloidea</taxon>
        <taxon>Philodinida</taxon>
        <taxon>Philodinidae</taxon>
        <taxon>Didymodactylos</taxon>
    </lineage>
</organism>
<name>A0A815ZQN3_9BILA</name>
<proteinExistence type="predicted"/>
<dbReference type="Proteomes" id="UP000663829">
    <property type="component" value="Unassembled WGS sequence"/>
</dbReference>
<feature type="compositionally biased region" description="Basic and acidic residues" evidence="1">
    <location>
        <begin position="104"/>
        <end position="115"/>
    </location>
</feature>
<protein>
    <submittedName>
        <fullName evidence="2">Uncharacterized protein</fullName>
    </submittedName>
</protein>
<evidence type="ECO:0000313" key="3">
    <source>
        <dbReference type="EMBL" id="CAF4459310.1"/>
    </source>
</evidence>
<feature type="compositionally biased region" description="Polar residues" evidence="1">
    <location>
        <begin position="88"/>
        <end position="101"/>
    </location>
</feature>
<dbReference type="Proteomes" id="UP000681722">
    <property type="component" value="Unassembled WGS sequence"/>
</dbReference>
<evidence type="ECO:0000313" key="2">
    <source>
        <dbReference type="EMBL" id="CAF1588390.1"/>
    </source>
</evidence>
<keyword evidence="4" id="KW-1185">Reference proteome</keyword>
<evidence type="ECO:0000256" key="1">
    <source>
        <dbReference type="SAM" id="MobiDB-lite"/>
    </source>
</evidence>
<dbReference type="AlphaFoldDB" id="A0A815ZQN3"/>
<feature type="region of interest" description="Disordered" evidence="1">
    <location>
        <begin position="64"/>
        <end position="115"/>
    </location>
</feature>
<dbReference type="EMBL" id="CAJNOQ010033127">
    <property type="protein sequence ID" value="CAF1588390.1"/>
    <property type="molecule type" value="Genomic_DNA"/>
</dbReference>
<evidence type="ECO:0000313" key="4">
    <source>
        <dbReference type="Proteomes" id="UP000663829"/>
    </source>
</evidence>
<dbReference type="EMBL" id="CAJOBC010099225">
    <property type="protein sequence ID" value="CAF4459310.1"/>
    <property type="molecule type" value="Genomic_DNA"/>
</dbReference>
<gene>
    <name evidence="2" type="ORF">GPM918_LOCUS41586</name>
    <name evidence="3" type="ORF">SRO942_LOCUS42659</name>
</gene>
<comment type="caution">
    <text evidence="2">The sequence shown here is derived from an EMBL/GenBank/DDBJ whole genome shotgun (WGS) entry which is preliminary data.</text>
</comment>